<dbReference type="PANTHER" id="PTHR37299">
    <property type="entry name" value="TRANSCRIPTIONAL REGULATOR-RELATED"/>
    <property type="match status" value="1"/>
</dbReference>
<dbReference type="InterPro" id="IPR007492">
    <property type="entry name" value="LytTR_DNA-bd_dom"/>
</dbReference>
<dbReference type="PANTHER" id="PTHR37299:SF1">
    <property type="entry name" value="STAGE 0 SPORULATION PROTEIN A HOMOLOG"/>
    <property type="match status" value="1"/>
</dbReference>
<dbReference type="PROSITE" id="PS50110">
    <property type="entry name" value="RESPONSE_REGULATORY"/>
    <property type="match status" value="1"/>
</dbReference>
<dbReference type="OrthoDB" id="1646880at2"/>
<sequence>MTQQTIQPSRPIRCLIVDDEIAAHKNIKYFINQVPGMEFSEGCMNAVEALELVAGQDFDIIFLDVDMPYISGVEFLRIVGRITASVVMTTAHPEFAIDGYDHNVADFLLKPFSLERFLVAVQKVRNLRASKAGHPIYLQQPAQSCDPLHPFQVLQKRSGEDQLLPHPRQLPVFNEKRMWIRVGKLILPIPYKELSMIEASGNYVNIYAKGKKHLVRTSMARLLEGLPDQFIQTHRSYIINRYLVKTLEGTEIVMSGDKQVAKISRYLRTEVIDKLGPLYG</sequence>
<proteinExistence type="predicted"/>
<accession>A0A3D8Y7H1</accession>
<protein>
    <recommendedName>
        <fullName evidence="6">DNA-binding response regulator</fullName>
    </recommendedName>
</protein>
<dbReference type="Pfam" id="PF00072">
    <property type="entry name" value="Response_reg"/>
    <property type="match status" value="1"/>
</dbReference>
<evidence type="ECO:0008006" key="6">
    <source>
        <dbReference type="Google" id="ProtNLM"/>
    </source>
</evidence>
<dbReference type="Pfam" id="PF04397">
    <property type="entry name" value="LytTR"/>
    <property type="match status" value="1"/>
</dbReference>
<keyword evidence="5" id="KW-1185">Reference proteome</keyword>
<feature type="domain" description="Response regulatory" evidence="2">
    <location>
        <begin position="13"/>
        <end position="125"/>
    </location>
</feature>
<organism evidence="4 5">
    <name type="scientific">Dyadobacter luteus</name>
    <dbReference type="NCBI Taxonomy" id="2259619"/>
    <lineage>
        <taxon>Bacteria</taxon>
        <taxon>Pseudomonadati</taxon>
        <taxon>Bacteroidota</taxon>
        <taxon>Cytophagia</taxon>
        <taxon>Cytophagales</taxon>
        <taxon>Spirosomataceae</taxon>
        <taxon>Dyadobacter</taxon>
    </lineage>
</organism>
<dbReference type="SMART" id="SM00448">
    <property type="entry name" value="REC"/>
    <property type="match status" value="1"/>
</dbReference>
<dbReference type="Proteomes" id="UP000256373">
    <property type="component" value="Unassembled WGS sequence"/>
</dbReference>
<dbReference type="GO" id="GO:0003677">
    <property type="term" value="F:DNA binding"/>
    <property type="evidence" value="ECO:0007669"/>
    <property type="project" value="InterPro"/>
</dbReference>
<dbReference type="SUPFAM" id="SSF52172">
    <property type="entry name" value="CheY-like"/>
    <property type="match status" value="1"/>
</dbReference>
<dbReference type="SMART" id="SM00850">
    <property type="entry name" value="LytTR"/>
    <property type="match status" value="1"/>
</dbReference>
<feature type="domain" description="HTH LytTR-type" evidence="3">
    <location>
        <begin position="178"/>
        <end position="277"/>
    </location>
</feature>
<evidence type="ECO:0000256" key="1">
    <source>
        <dbReference type="PROSITE-ProRule" id="PRU00169"/>
    </source>
</evidence>
<dbReference type="AlphaFoldDB" id="A0A3D8Y7H1"/>
<comment type="caution">
    <text evidence="4">The sequence shown here is derived from an EMBL/GenBank/DDBJ whole genome shotgun (WGS) entry which is preliminary data.</text>
</comment>
<dbReference type="InterPro" id="IPR011006">
    <property type="entry name" value="CheY-like_superfamily"/>
</dbReference>
<evidence type="ECO:0000313" key="4">
    <source>
        <dbReference type="EMBL" id="REA58201.1"/>
    </source>
</evidence>
<keyword evidence="1" id="KW-0597">Phosphoprotein</keyword>
<dbReference type="PROSITE" id="PS50930">
    <property type="entry name" value="HTH_LYTTR"/>
    <property type="match status" value="1"/>
</dbReference>
<dbReference type="EMBL" id="QNUL01000022">
    <property type="protein sequence ID" value="REA58201.1"/>
    <property type="molecule type" value="Genomic_DNA"/>
</dbReference>
<dbReference type="RefSeq" id="WP_115833017.1">
    <property type="nucleotide sequence ID" value="NZ_QNUL01000022.1"/>
</dbReference>
<dbReference type="Gene3D" id="3.40.50.2300">
    <property type="match status" value="1"/>
</dbReference>
<evidence type="ECO:0000259" key="3">
    <source>
        <dbReference type="PROSITE" id="PS50930"/>
    </source>
</evidence>
<feature type="modified residue" description="4-aspartylphosphate" evidence="1">
    <location>
        <position position="64"/>
    </location>
</feature>
<dbReference type="GO" id="GO:0000156">
    <property type="term" value="F:phosphorelay response regulator activity"/>
    <property type="evidence" value="ECO:0007669"/>
    <property type="project" value="InterPro"/>
</dbReference>
<dbReference type="InterPro" id="IPR001789">
    <property type="entry name" value="Sig_transdc_resp-reg_receiver"/>
</dbReference>
<evidence type="ECO:0000313" key="5">
    <source>
        <dbReference type="Proteomes" id="UP000256373"/>
    </source>
</evidence>
<dbReference type="InterPro" id="IPR046947">
    <property type="entry name" value="LytR-like"/>
</dbReference>
<gene>
    <name evidence="4" type="ORF">DSL64_21575</name>
</gene>
<reference evidence="4 5" key="1">
    <citation type="submission" date="2018-07" db="EMBL/GenBank/DDBJ databases">
        <title>Dyadobacter roseus sp. nov., isolated from rose rhizosphere soil.</title>
        <authorList>
            <person name="Chen L."/>
        </authorList>
    </citation>
    <scope>NUCLEOTIDE SEQUENCE [LARGE SCALE GENOMIC DNA]</scope>
    <source>
        <strain evidence="4 5">RS19</strain>
    </source>
</reference>
<evidence type="ECO:0000259" key="2">
    <source>
        <dbReference type="PROSITE" id="PS50110"/>
    </source>
</evidence>
<dbReference type="Gene3D" id="2.40.50.1020">
    <property type="entry name" value="LytTr DNA-binding domain"/>
    <property type="match status" value="1"/>
</dbReference>
<name>A0A3D8Y7H1_9BACT</name>